<comment type="cofactor">
    <cofactor evidence="6">
        <name>Zn(2+)</name>
        <dbReference type="ChEBI" id="CHEBI:29105"/>
    </cofactor>
    <text evidence="6">Binds 1 zinc ion.</text>
</comment>
<evidence type="ECO:0000256" key="4">
    <source>
        <dbReference type="ARBA" id="ARBA00022833"/>
    </source>
</evidence>
<name>A0ABT9XJX2_9BACL</name>
<dbReference type="InterPro" id="IPR001567">
    <property type="entry name" value="Pept_M3A_M3B_dom"/>
</dbReference>
<feature type="domain" description="Peptidase M3A/M3B catalytic" evidence="7">
    <location>
        <begin position="204"/>
        <end position="581"/>
    </location>
</feature>
<keyword evidence="10" id="KW-1185">Reference proteome</keyword>
<dbReference type="Pfam" id="PF08439">
    <property type="entry name" value="Peptidase_M3_N"/>
    <property type="match status" value="1"/>
</dbReference>
<dbReference type="SUPFAM" id="SSF55486">
    <property type="entry name" value="Metalloproteases ('zincins'), catalytic domain"/>
    <property type="match status" value="1"/>
</dbReference>
<reference evidence="9 10" key="1">
    <citation type="submission" date="2023-07" db="EMBL/GenBank/DDBJ databases">
        <title>Genomic Encyclopedia of Type Strains, Phase IV (KMG-IV): sequencing the most valuable type-strain genomes for metagenomic binning, comparative biology and taxonomic classification.</title>
        <authorList>
            <person name="Goeker M."/>
        </authorList>
    </citation>
    <scope>NUCLEOTIDE SEQUENCE [LARGE SCALE GENOMIC DNA]</scope>
    <source>
        <strain evidence="9 10">DSM 4006</strain>
    </source>
</reference>
<evidence type="ECO:0000313" key="9">
    <source>
        <dbReference type="EMBL" id="MDQ0190021.1"/>
    </source>
</evidence>
<dbReference type="InterPro" id="IPR034006">
    <property type="entry name" value="M3B_PepF_2"/>
</dbReference>
<dbReference type="InterPro" id="IPR011977">
    <property type="entry name" value="Pept_M3B_clade3"/>
</dbReference>
<sequence length="595" mass="66956">MSNTQGLNPTWDLDSIFPGGSQSAAFQTFLEDLQTRIGELDAAAAGLTAAASQSDWVKFWISAQDVEARLHQAAAYVECLTAQDMKDEGAKLLEGRVTQLGAAYDAVITRVDGILLDIPDAEWKALVASEKLRPVAFTLEEKRRLAADKMDTEKEVLVSDLGVDGYRAWGDLYYAIVSRMTLPFEEDGEVKQLSMGQASNKMLTPDRAVREKIFREWENVWGAHADLFAHTLNHLSGYRLSVYRHRGWTSVLKEPLSYNRMSQATLEAMWGVIERNLAPFVDYLNRKAKLLGIDKLSWHDVSAPLPGPDRIYTYEQAHAFIVEQFGKFSPRMAEFADMCFKNRWIEAEDRPGKRPGAFCTGFPVSKQSRVFATFSGTADNVNTLAHEIGHAFHSSVLRELPLYAQHYAMNVAETASTFAETIVMDASVKGAATDEERIALLDQKVEQSIAMFMNIRARFLFETRFYAKRQQGLLSVEEINTLMEEAQREAYGGALAEYHPHFWASKLHFYITDVPFYNFPYTFGYMFSTGIYARALEEGAGFADRYVALLQDTGRMSTEDLAQKHLGVDLTKPDFWQQAMDVAIADVLAFLQLTA</sequence>
<dbReference type="InterPro" id="IPR013647">
    <property type="entry name" value="OligopepF_N_dom"/>
</dbReference>
<dbReference type="RefSeq" id="WP_274454722.1">
    <property type="nucleotide sequence ID" value="NZ_CP067097.1"/>
</dbReference>
<dbReference type="CDD" id="cd09607">
    <property type="entry name" value="M3B_PepF"/>
    <property type="match status" value="1"/>
</dbReference>
<evidence type="ECO:0000256" key="3">
    <source>
        <dbReference type="ARBA" id="ARBA00022801"/>
    </source>
</evidence>
<keyword evidence="1 6" id="KW-0645">Protease</keyword>
<feature type="domain" description="Oligopeptidase F N-terminal" evidence="8">
    <location>
        <begin position="115"/>
        <end position="181"/>
    </location>
</feature>
<dbReference type="PANTHER" id="PTHR34217:SF1">
    <property type="entry name" value="CARBOXYPEPTIDASE 1"/>
    <property type="match status" value="1"/>
</dbReference>
<dbReference type="Pfam" id="PF01432">
    <property type="entry name" value="Peptidase_M3"/>
    <property type="match status" value="1"/>
</dbReference>
<evidence type="ECO:0000256" key="1">
    <source>
        <dbReference type="ARBA" id="ARBA00022670"/>
    </source>
</evidence>
<evidence type="ECO:0000259" key="7">
    <source>
        <dbReference type="Pfam" id="PF01432"/>
    </source>
</evidence>
<evidence type="ECO:0000313" key="10">
    <source>
        <dbReference type="Proteomes" id="UP001232973"/>
    </source>
</evidence>
<evidence type="ECO:0000256" key="6">
    <source>
        <dbReference type="RuleBase" id="RU003435"/>
    </source>
</evidence>
<evidence type="ECO:0000256" key="5">
    <source>
        <dbReference type="ARBA" id="ARBA00023049"/>
    </source>
</evidence>
<keyword evidence="3 6" id="KW-0378">Hydrolase</keyword>
<dbReference type="Gene3D" id="1.20.140.70">
    <property type="entry name" value="Oligopeptidase f, N-terminal domain"/>
    <property type="match status" value="1"/>
</dbReference>
<accession>A0ABT9XJX2</accession>
<dbReference type="InterPro" id="IPR001333">
    <property type="entry name" value="Peptidase_M32_Taq"/>
</dbReference>
<dbReference type="InterPro" id="IPR042088">
    <property type="entry name" value="OligoPept_F_C"/>
</dbReference>
<dbReference type="Gene3D" id="1.10.1370.20">
    <property type="entry name" value="Oligoendopeptidase f, C-terminal domain"/>
    <property type="match status" value="1"/>
</dbReference>
<evidence type="ECO:0000256" key="2">
    <source>
        <dbReference type="ARBA" id="ARBA00022723"/>
    </source>
</evidence>
<dbReference type="EMBL" id="JAUSTP010000013">
    <property type="protein sequence ID" value="MDQ0190021.1"/>
    <property type="molecule type" value="Genomic_DNA"/>
</dbReference>
<keyword evidence="2 6" id="KW-0479">Metal-binding</keyword>
<gene>
    <name evidence="9" type="ORF">J2S03_001884</name>
</gene>
<keyword evidence="5 6" id="KW-0482">Metalloprotease</keyword>
<comment type="caution">
    <text evidence="9">The sequence shown here is derived from an EMBL/GenBank/DDBJ whole genome shotgun (WGS) entry which is preliminary data.</text>
</comment>
<dbReference type="NCBIfam" id="TIGR02290">
    <property type="entry name" value="M3_fam_3"/>
    <property type="match status" value="1"/>
</dbReference>
<evidence type="ECO:0000259" key="8">
    <source>
        <dbReference type="Pfam" id="PF08439"/>
    </source>
</evidence>
<organism evidence="9 10">
    <name type="scientific">Alicyclobacillus cycloheptanicus</name>
    <dbReference type="NCBI Taxonomy" id="1457"/>
    <lineage>
        <taxon>Bacteria</taxon>
        <taxon>Bacillati</taxon>
        <taxon>Bacillota</taxon>
        <taxon>Bacilli</taxon>
        <taxon>Bacillales</taxon>
        <taxon>Alicyclobacillaceae</taxon>
        <taxon>Alicyclobacillus</taxon>
    </lineage>
</organism>
<proteinExistence type="inferred from homology"/>
<dbReference type="PANTHER" id="PTHR34217">
    <property type="entry name" value="METAL-DEPENDENT CARBOXYPEPTIDASE"/>
    <property type="match status" value="1"/>
</dbReference>
<comment type="similarity">
    <text evidence="6">Belongs to the peptidase M3 family.</text>
</comment>
<keyword evidence="4 6" id="KW-0862">Zinc</keyword>
<dbReference type="Proteomes" id="UP001232973">
    <property type="component" value="Unassembled WGS sequence"/>
</dbReference>
<protein>
    <submittedName>
        <fullName evidence="9">PepF/M3 family oligoendopeptidase</fullName>
    </submittedName>
</protein>